<dbReference type="SUPFAM" id="SSF81901">
    <property type="entry name" value="HCP-like"/>
    <property type="match status" value="1"/>
</dbReference>
<sequence>MSEESVTEVAIINNDSISEAKDLTQMEIDKIEKEISETPVSAQMATIEEIKKRGKTKKIICFNMIFKNEAHLFKNKEVKSMIDTIVDWIDYYIVVDTGSTDDGVEELKKHFAKYKIPGEVHYKPFVNFAVSRTHALRLCQRYKWIDYVFVGDADDLVIGKPELKDLKLDCYEFVMKDQLGSTDLNVELNISLEESSMVYKRMCLFSNQLNFVYKNVVHEYPEATNKKNKTVGMIKGSYILSRRLGDRSKDGKKFERDAKKFEGQLEIQHDHSRNQFYCARSWYDAQNYERSLYWFQERLKWDRPGRHCFRGERFFAAVEVGRCMKNLKREPKEIEEAWLFAHTIVPNRIEALYELALFSRIRNEWEKAYVYAKKGSCIPPPNPTDTDATFFSNASLYKFGIFDELSIAAFYYAKQKEMENKRSVAKKLMIECISVLEMLFEEKIIDSEEGKGKIKAHRVPPEHVPRVQAGLDHAKKELARYEREKTFRIVYLKILD</sequence>
<dbReference type="GO" id="GO:0016740">
    <property type="term" value="F:transferase activity"/>
    <property type="evidence" value="ECO:0007669"/>
    <property type="project" value="UniProtKB-KW"/>
</dbReference>
<reference evidence="1" key="1">
    <citation type="submission" date="2018-10" db="EMBL/GenBank/DDBJ databases">
        <title>Hidden diversity of soil giant viruses.</title>
        <authorList>
            <person name="Schulz F."/>
            <person name="Alteio L."/>
            <person name="Goudeau D."/>
            <person name="Ryan E.M."/>
            <person name="Malmstrom R.R."/>
            <person name="Blanchard J."/>
            <person name="Woyke T."/>
        </authorList>
    </citation>
    <scope>NUCLEOTIDE SEQUENCE</scope>
    <source>
        <strain evidence="1">SOV1</strain>
    </source>
</reference>
<organism evidence="1">
    <name type="scientific">Solivirus sp</name>
    <dbReference type="NCBI Taxonomy" id="2487772"/>
    <lineage>
        <taxon>Viruses</taxon>
        <taxon>Pithoviruses</taxon>
    </lineage>
</organism>
<dbReference type="SUPFAM" id="SSF53448">
    <property type="entry name" value="Nucleotide-diphospho-sugar transferases"/>
    <property type="match status" value="1"/>
</dbReference>
<name>A0A3G5AJI2_9VIRU</name>
<evidence type="ECO:0000313" key="1">
    <source>
        <dbReference type="EMBL" id="AYV86063.1"/>
    </source>
</evidence>
<dbReference type="EMBL" id="MK072492">
    <property type="protein sequence ID" value="AYV86063.1"/>
    <property type="molecule type" value="Genomic_DNA"/>
</dbReference>
<accession>A0A3G5AJI2</accession>
<dbReference type="InterPro" id="IPR029044">
    <property type="entry name" value="Nucleotide-diphossugar_trans"/>
</dbReference>
<gene>
    <name evidence="1" type="ORF">Solivirus4_24</name>
</gene>
<protein>
    <submittedName>
        <fullName evidence="1">Glycosyltransferase</fullName>
    </submittedName>
</protein>
<dbReference type="Gene3D" id="1.25.40.10">
    <property type="entry name" value="Tetratricopeptide repeat domain"/>
    <property type="match status" value="1"/>
</dbReference>
<proteinExistence type="predicted"/>
<dbReference type="InterPro" id="IPR011990">
    <property type="entry name" value="TPR-like_helical_dom_sf"/>
</dbReference>
<keyword evidence="1" id="KW-0808">Transferase</keyword>